<dbReference type="Proteomes" id="UP000050443">
    <property type="component" value="Unassembled WGS sequence"/>
</dbReference>
<keyword evidence="3" id="KW-0378">Hydrolase</keyword>
<proteinExistence type="predicted"/>
<feature type="transmembrane region" description="Helical" evidence="1">
    <location>
        <begin position="37"/>
        <end position="54"/>
    </location>
</feature>
<protein>
    <submittedName>
        <fullName evidence="3">Alpha/beta hydrolase fold containing protein</fullName>
    </submittedName>
</protein>
<sequence length="317" mass="35837">MVNDANICIEFTLNTKNTTMMVKKELRKLKPKKIIKIRLLSVFIVLISVFSSMSCSDDSKNRDTDYQESAVDLGTHKLRAYTVSKKSKYLVVFESGHGNDHTSWYSTGKSSEILSIAHFLGSDVLLYDRAGYGKSEFNTEPRTINKLRSELENVVNQFANGRKVVLVGHSLGGLIIRDYAIKNPEKVAGLVFIDASHEKYNHFSQDQINNFYTDYKKMYGANSGIALETLQLIEDFKYAATLPNLPDVPVIAITSMKIDAEHNAADRQLWYDSKESLKTGITDFKHITTVKSGHFIQLEEPKLVLENIRTMLSKLPL</sequence>
<dbReference type="EMBL" id="JRLF01000006">
    <property type="protein sequence ID" value="KQB42602.1"/>
    <property type="molecule type" value="Genomic_DNA"/>
</dbReference>
<dbReference type="PANTHER" id="PTHR43689">
    <property type="entry name" value="HYDROLASE"/>
    <property type="match status" value="1"/>
</dbReference>
<dbReference type="InterPro" id="IPR000073">
    <property type="entry name" value="AB_hydrolase_1"/>
</dbReference>
<dbReference type="Pfam" id="PF00561">
    <property type="entry name" value="Abhydrolase_1"/>
    <property type="match status" value="1"/>
</dbReference>
<dbReference type="AlphaFoldDB" id="A0A0Q0WE88"/>
<evidence type="ECO:0000259" key="2">
    <source>
        <dbReference type="Pfam" id="PF00561"/>
    </source>
</evidence>
<feature type="domain" description="AB hydrolase-1" evidence="2">
    <location>
        <begin position="90"/>
        <end position="222"/>
    </location>
</feature>
<dbReference type="InterPro" id="IPR029058">
    <property type="entry name" value="AB_hydrolase_fold"/>
</dbReference>
<dbReference type="PATRIC" id="fig|362413.3.peg.3534"/>
<organism evidence="3 4">
    <name type="scientific">Flavobacterium aquidurense</name>
    <dbReference type="NCBI Taxonomy" id="362413"/>
    <lineage>
        <taxon>Bacteria</taxon>
        <taxon>Pseudomonadati</taxon>
        <taxon>Bacteroidota</taxon>
        <taxon>Flavobacteriia</taxon>
        <taxon>Flavobacteriales</taxon>
        <taxon>Flavobacteriaceae</taxon>
        <taxon>Flavobacterium</taxon>
    </lineage>
</organism>
<keyword evidence="1" id="KW-0812">Transmembrane</keyword>
<evidence type="ECO:0000313" key="4">
    <source>
        <dbReference type="Proteomes" id="UP000050443"/>
    </source>
</evidence>
<comment type="caution">
    <text evidence="3">The sequence shown here is derived from an EMBL/GenBank/DDBJ whole genome shotgun (WGS) entry which is preliminary data.</text>
</comment>
<dbReference type="SUPFAM" id="SSF53474">
    <property type="entry name" value="alpha/beta-Hydrolases"/>
    <property type="match status" value="1"/>
</dbReference>
<dbReference type="Gene3D" id="3.40.50.1820">
    <property type="entry name" value="alpha/beta hydrolase"/>
    <property type="match status" value="1"/>
</dbReference>
<dbReference type="STRING" id="362413.RC62_3609"/>
<gene>
    <name evidence="3" type="ORF">RC62_3609</name>
</gene>
<name>A0A0Q0WE88_9FLAO</name>
<keyword evidence="1" id="KW-1133">Transmembrane helix</keyword>
<keyword evidence="1" id="KW-0472">Membrane</keyword>
<accession>A0A0Q0WE88</accession>
<reference evidence="3 4" key="1">
    <citation type="submission" date="2014-09" db="EMBL/GenBank/DDBJ databases">
        <title>Genome sequence of Flavobacterium aquidurense RC62.</title>
        <authorList>
            <person name="Kim J.F."/>
            <person name="Kwak M.-J."/>
        </authorList>
    </citation>
    <scope>NUCLEOTIDE SEQUENCE [LARGE SCALE GENOMIC DNA]</scope>
    <source>
        <strain evidence="3 4">RC62</strain>
    </source>
</reference>
<evidence type="ECO:0000256" key="1">
    <source>
        <dbReference type="SAM" id="Phobius"/>
    </source>
</evidence>
<dbReference type="PRINTS" id="PR00111">
    <property type="entry name" value="ABHYDROLASE"/>
</dbReference>
<dbReference type="PANTHER" id="PTHR43689:SF8">
    <property type="entry name" value="ALPHA_BETA-HYDROLASES SUPERFAMILY PROTEIN"/>
    <property type="match status" value="1"/>
</dbReference>
<dbReference type="GO" id="GO:0016787">
    <property type="term" value="F:hydrolase activity"/>
    <property type="evidence" value="ECO:0007669"/>
    <property type="project" value="UniProtKB-KW"/>
</dbReference>
<evidence type="ECO:0000313" key="3">
    <source>
        <dbReference type="EMBL" id="KQB42602.1"/>
    </source>
</evidence>